<accession>A0A3M7QZZ5</accession>
<comment type="caution">
    <text evidence="1">The sequence shown here is derived from an EMBL/GenBank/DDBJ whole genome shotgun (WGS) entry which is preliminary data.</text>
</comment>
<reference evidence="1 2" key="1">
    <citation type="journal article" date="2018" name="Sci. Rep.">
        <title>Genomic signatures of local adaptation to the degree of environmental predictability in rotifers.</title>
        <authorList>
            <person name="Franch-Gras L."/>
            <person name="Hahn C."/>
            <person name="Garcia-Roger E.M."/>
            <person name="Carmona M.J."/>
            <person name="Serra M."/>
            <person name="Gomez A."/>
        </authorList>
    </citation>
    <scope>NUCLEOTIDE SEQUENCE [LARGE SCALE GENOMIC DNA]</scope>
    <source>
        <strain evidence="1">HYR1</strain>
    </source>
</reference>
<dbReference type="Proteomes" id="UP000276133">
    <property type="component" value="Unassembled WGS sequence"/>
</dbReference>
<evidence type="ECO:0000313" key="1">
    <source>
        <dbReference type="EMBL" id="RNA16799.1"/>
    </source>
</evidence>
<organism evidence="1 2">
    <name type="scientific">Brachionus plicatilis</name>
    <name type="common">Marine rotifer</name>
    <name type="synonym">Brachionus muelleri</name>
    <dbReference type="NCBI Taxonomy" id="10195"/>
    <lineage>
        <taxon>Eukaryota</taxon>
        <taxon>Metazoa</taxon>
        <taxon>Spiralia</taxon>
        <taxon>Gnathifera</taxon>
        <taxon>Rotifera</taxon>
        <taxon>Eurotatoria</taxon>
        <taxon>Monogononta</taxon>
        <taxon>Pseudotrocha</taxon>
        <taxon>Ploima</taxon>
        <taxon>Brachionidae</taxon>
        <taxon>Brachionus</taxon>
    </lineage>
</organism>
<evidence type="ECO:0000313" key="2">
    <source>
        <dbReference type="Proteomes" id="UP000276133"/>
    </source>
</evidence>
<name>A0A3M7QZZ5_BRAPC</name>
<gene>
    <name evidence="1" type="ORF">BpHYR1_049703</name>
</gene>
<protein>
    <submittedName>
        <fullName evidence="1">Uncharacterized protein</fullName>
    </submittedName>
</protein>
<sequence>MTFSPIKKHNFLSKSADHLKLKKGLSLDFARKYYRSFEIVGVNQNGIDYFIKFDGSNRAKKTFVSPSENEVDWNESDEETFLKIYDKTILKTINMFRKE</sequence>
<dbReference type="EMBL" id="REGN01004620">
    <property type="protein sequence ID" value="RNA16799.1"/>
    <property type="molecule type" value="Genomic_DNA"/>
</dbReference>
<proteinExistence type="predicted"/>
<dbReference type="AlphaFoldDB" id="A0A3M7QZZ5"/>
<keyword evidence="2" id="KW-1185">Reference proteome</keyword>